<organism evidence="7 8">
    <name type="scientific">Bacterioplanoides pacificum</name>
    <dbReference type="NCBI Taxonomy" id="1171596"/>
    <lineage>
        <taxon>Bacteria</taxon>
        <taxon>Pseudomonadati</taxon>
        <taxon>Pseudomonadota</taxon>
        <taxon>Gammaproteobacteria</taxon>
        <taxon>Oceanospirillales</taxon>
        <taxon>Oceanospirillaceae</taxon>
        <taxon>Bacterioplanoides</taxon>
    </lineage>
</organism>
<sequence>MEFLLYIASGALVGLIVGITGIGGGALMTPLLLMFGFPPHIAVGTDLMYAALTKAGGAYSHHKQQHVNWPLVKLLALGSIPAALITGTALKTLFEDSEQYAILLSNALGGMLLITAVVILFRSRIQRWSATHVSNRFSQYRGVSTWLMGVFLGVFVTLSSVGAGAIGTAILMLLYPTLRATNVVGTDIAHAVPLTLAAGLIHMYLGNVDFSLLGALLLGSLPAIHLGSRLSRRMPEQWLKPILASLLFTLGAKYAFF</sequence>
<keyword evidence="8" id="KW-1185">Reference proteome</keyword>
<evidence type="ECO:0000256" key="4">
    <source>
        <dbReference type="ARBA" id="ARBA00022989"/>
    </source>
</evidence>
<feature type="transmembrane region" description="Helical" evidence="6">
    <location>
        <begin position="41"/>
        <end position="59"/>
    </location>
</feature>
<accession>A0ABV7VQY1</accession>
<dbReference type="InterPro" id="IPR051598">
    <property type="entry name" value="TSUP/Inactive_protease-like"/>
</dbReference>
<evidence type="ECO:0000256" key="6">
    <source>
        <dbReference type="RuleBase" id="RU363041"/>
    </source>
</evidence>
<feature type="transmembrane region" description="Helical" evidence="6">
    <location>
        <begin position="142"/>
        <end position="175"/>
    </location>
</feature>
<dbReference type="RefSeq" id="WP_376865751.1">
    <property type="nucleotide sequence ID" value="NZ_JBHRYB010000005.1"/>
</dbReference>
<comment type="subcellular location">
    <subcellularLocation>
        <location evidence="6">Cell membrane</location>
        <topology evidence="6">Multi-pass membrane protein</topology>
    </subcellularLocation>
    <subcellularLocation>
        <location evidence="1">Membrane</location>
        <topology evidence="1">Multi-pass membrane protein</topology>
    </subcellularLocation>
</comment>
<keyword evidence="6" id="KW-1003">Cell membrane</keyword>
<evidence type="ECO:0000256" key="3">
    <source>
        <dbReference type="ARBA" id="ARBA00022692"/>
    </source>
</evidence>
<evidence type="ECO:0000313" key="8">
    <source>
        <dbReference type="Proteomes" id="UP001595722"/>
    </source>
</evidence>
<dbReference type="Proteomes" id="UP001595722">
    <property type="component" value="Unassembled WGS sequence"/>
</dbReference>
<evidence type="ECO:0000256" key="5">
    <source>
        <dbReference type="ARBA" id="ARBA00023136"/>
    </source>
</evidence>
<dbReference type="PANTHER" id="PTHR43701:SF2">
    <property type="entry name" value="MEMBRANE TRANSPORTER PROTEIN YJNA-RELATED"/>
    <property type="match status" value="1"/>
</dbReference>
<feature type="transmembrane region" description="Helical" evidence="6">
    <location>
        <begin position="71"/>
        <end position="94"/>
    </location>
</feature>
<dbReference type="PANTHER" id="PTHR43701">
    <property type="entry name" value="MEMBRANE TRANSPORTER PROTEIN MJ0441-RELATED"/>
    <property type="match status" value="1"/>
</dbReference>
<keyword evidence="4 6" id="KW-1133">Transmembrane helix</keyword>
<gene>
    <name evidence="7" type="ORF">ACFOMG_07410</name>
</gene>
<reference evidence="8" key="1">
    <citation type="journal article" date="2019" name="Int. J. Syst. Evol. Microbiol.">
        <title>The Global Catalogue of Microorganisms (GCM) 10K type strain sequencing project: providing services to taxonomists for standard genome sequencing and annotation.</title>
        <authorList>
            <consortium name="The Broad Institute Genomics Platform"/>
            <consortium name="The Broad Institute Genome Sequencing Center for Infectious Disease"/>
            <person name="Wu L."/>
            <person name="Ma J."/>
        </authorList>
    </citation>
    <scope>NUCLEOTIDE SEQUENCE [LARGE SCALE GENOMIC DNA]</scope>
    <source>
        <strain evidence="8">KCTC 42424</strain>
    </source>
</reference>
<dbReference type="InterPro" id="IPR002781">
    <property type="entry name" value="TM_pro_TauE-like"/>
</dbReference>
<keyword evidence="3 6" id="KW-0812">Transmembrane</keyword>
<comment type="caution">
    <text evidence="7">The sequence shown here is derived from an EMBL/GenBank/DDBJ whole genome shotgun (WGS) entry which is preliminary data.</text>
</comment>
<comment type="similarity">
    <text evidence="2 6">Belongs to the 4-toluene sulfonate uptake permease (TSUP) (TC 2.A.102) family.</text>
</comment>
<evidence type="ECO:0000256" key="2">
    <source>
        <dbReference type="ARBA" id="ARBA00009142"/>
    </source>
</evidence>
<name>A0ABV7VQY1_9GAMM</name>
<evidence type="ECO:0000256" key="1">
    <source>
        <dbReference type="ARBA" id="ARBA00004141"/>
    </source>
</evidence>
<feature type="transmembrane region" description="Helical" evidence="6">
    <location>
        <begin position="100"/>
        <end position="121"/>
    </location>
</feature>
<dbReference type="EMBL" id="JBHRYB010000005">
    <property type="protein sequence ID" value="MFC3679938.1"/>
    <property type="molecule type" value="Genomic_DNA"/>
</dbReference>
<evidence type="ECO:0000313" key="7">
    <source>
        <dbReference type="EMBL" id="MFC3679938.1"/>
    </source>
</evidence>
<dbReference type="Pfam" id="PF01925">
    <property type="entry name" value="TauE"/>
    <property type="match status" value="1"/>
</dbReference>
<feature type="transmembrane region" description="Helical" evidence="6">
    <location>
        <begin position="12"/>
        <end position="35"/>
    </location>
</feature>
<feature type="transmembrane region" description="Helical" evidence="6">
    <location>
        <begin position="195"/>
        <end position="218"/>
    </location>
</feature>
<keyword evidence="5 6" id="KW-0472">Membrane</keyword>
<proteinExistence type="inferred from homology"/>
<protein>
    <recommendedName>
        <fullName evidence="6">Probable membrane transporter protein</fullName>
    </recommendedName>
</protein>